<dbReference type="SMART" id="SM00155">
    <property type="entry name" value="PLDc"/>
    <property type="match status" value="2"/>
</dbReference>
<dbReference type="EMBL" id="JAFJMO010000003">
    <property type="protein sequence ID" value="KAJ8282109.1"/>
    <property type="molecule type" value="Genomic_DNA"/>
</dbReference>
<dbReference type="Gene3D" id="3.30.870.10">
    <property type="entry name" value="Endonuclease Chain A"/>
    <property type="match status" value="2"/>
</dbReference>
<accession>A0A9Q1DUP9</accession>
<feature type="transmembrane region" description="Helical" evidence="3">
    <location>
        <begin position="468"/>
        <end position="486"/>
    </location>
</feature>
<feature type="compositionally biased region" description="Acidic residues" evidence="2">
    <location>
        <begin position="307"/>
        <end position="334"/>
    </location>
</feature>
<feature type="compositionally biased region" description="Polar residues" evidence="2">
    <location>
        <begin position="55"/>
        <end position="81"/>
    </location>
</feature>
<dbReference type="PROSITE" id="PS50035">
    <property type="entry name" value="PLD"/>
    <property type="match status" value="2"/>
</dbReference>
<dbReference type="SUPFAM" id="SSF56024">
    <property type="entry name" value="Phospholipase D/nuclease"/>
    <property type="match status" value="2"/>
</dbReference>
<feature type="compositionally biased region" description="Acidic residues" evidence="2">
    <location>
        <begin position="39"/>
        <end position="48"/>
    </location>
</feature>
<evidence type="ECO:0000313" key="5">
    <source>
        <dbReference type="EMBL" id="KAJ8282109.1"/>
    </source>
</evidence>
<evidence type="ECO:0000259" key="4">
    <source>
        <dbReference type="PROSITE" id="PS50035"/>
    </source>
</evidence>
<dbReference type="InterPro" id="IPR032803">
    <property type="entry name" value="PLDc_3"/>
</dbReference>
<feature type="domain" description="PLD phosphodiesterase" evidence="4">
    <location>
        <begin position="633"/>
        <end position="660"/>
    </location>
</feature>
<evidence type="ECO:0000256" key="1">
    <source>
        <dbReference type="ARBA" id="ARBA00008664"/>
    </source>
</evidence>
<dbReference type="Pfam" id="PF13918">
    <property type="entry name" value="PLDc_3"/>
    <property type="match status" value="1"/>
</dbReference>
<comment type="similarity">
    <text evidence="1">Belongs to the phospholipase D family.</text>
</comment>
<reference evidence="5" key="1">
    <citation type="journal article" date="2023" name="Science">
        <title>Genome structures resolve the early diversification of teleost fishes.</title>
        <authorList>
            <person name="Parey E."/>
            <person name="Louis A."/>
            <person name="Montfort J."/>
            <person name="Bouchez O."/>
            <person name="Roques C."/>
            <person name="Iampietro C."/>
            <person name="Lluch J."/>
            <person name="Castinel A."/>
            <person name="Donnadieu C."/>
            <person name="Desvignes T."/>
            <person name="Floi Bucao C."/>
            <person name="Jouanno E."/>
            <person name="Wen M."/>
            <person name="Mejri S."/>
            <person name="Dirks R."/>
            <person name="Jansen H."/>
            <person name="Henkel C."/>
            <person name="Chen W.J."/>
            <person name="Zahm M."/>
            <person name="Cabau C."/>
            <person name="Klopp C."/>
            <person name="Thompson A.W."/>
            <person name="Robinson-Rechavi M."/>
            <person name="Braasch I."/>
            <person name="Lecointre G."/>
            <person name="Bobe J."/>
            <person name="Postlethwait J.H."/>
            <person name="Berthelot C."/>
            <person name="Roest Crollius H."/>
            <person name="Guiguen Y."/>
        </authorList>
    </citation>
    <scope>NUCLEOTIDE SEQUENCE</scope>
    <source>
        <strain evidence="5">Concon-B</strain>
    </source>
</reference>
<evidence type="ECO:0000313" key="6">
    <source>
        <dbReference type="Proteomes" id="UP001152803"/>
    </source>
</evidence>
<feature type="compositionally biased region" description="Basic and acidic residues" evidence="2">
    <location>
        <begin position="109"/>
        <end position="122"/>
    </location>
</feature>
<feature type="compositionally biased region" description="Polar residues" evidence="2">
    <location>
        <begin position="199"/>
        <end position="212"/>
    </location>
</feature>
<keyword evidence="3" id="KW-1133">Transmembrane helix</keyword>
<evidence type="ECO:0000256" key="2">
    <source>
        <dbReference type="SAM" id="MobiDB-lite"/>
    </source>
</evidence>
<dbReference type="Proteomes" id="UP001152803">
    <property type="component" value="Unassembled WGS sequence"/>
</dbReference>
<feature type="region of interest" description="Disordered" evidence="2">
    <location>
        <begin position="401"/>
        <end position="436"/>
    </location>
</feature>
<feature type="region of interest" description="Disordered" evidence="2">
    <location>
        <begin position="261"/>
        <end position="388"/>
    </location>
</feature>
<comment type="caution">
    <text evidence="5">The sequence shown here is derived from an EMBL/GenBank/DDBJ whole genome shotgun (WGS) entry which is preliminary data.</text>
</comment>
<dbReference type="OrthoDB" id="1923775at2759"/>
<feature type="compositionally biased region" description="Polar residues" evidence="2">
    <location>
        <begin position="414"/>
        <end position="432"/>
    </location>
</feature>
<proteinExistence type="inferred from homology"/>
<feature type="compositionally biased region" description="Acidic residues" evidence="2">
    <location>
        <begin position="342"/>
        <end position="358"/>
    </location>
</feature>
<feature type="compositionally biased region" description="Acidic residues" evidence="2">
    <location>
        <begin position="99"/>
        <end position="108"/>
    </location>
</feature>
<feature type="compositionally biased region" description="Basic and acidic residues" evidence="2">
    <location>
        <begin position="28"/>
        <end position="37"/>
    </location>
</feature>
<keyword evidence="6" id="KW-1185">Reference proteome</keyword>
<keyword evidence="3" id="KW-0472">Membrane</keyword>
<feature type="domain" description="PLD phosphodiesterase" evidence="4">
    <location>
        <begin position="849"/>
        <end position="875"/>
    </location>
</feature>
<feature type="region of interest" description="Disordered" evidence="2">
    <location>
        <begin position="99"/>
        <end position="240"/>
    </location>
</feature>
<dbReference type="InterPro" id="IPR001736">
    <property type="entry name" value="PLipase_D/transphosphatidylase"/>
</dbReference>
<protein>
    <recommendedName>
        <fullName evidence="4">PLD phosphodiesterase domain-containing protein</fullName>
    </recommendedName>
</protein>
<dbReference type="GO" id="GO:0003824">
    <property type="term" value="F:catalytic activity"/>
    <property type="evidence" value="ECO:0007669"/>
    <property type="project" value="InterPro"/>
</dbReference>
<name>A0A9Q1DUP9_CONCO</name>
<organism evidence="5 6">
    <name type="scientific">Conger conger</name>
    <name type="common">Conger eel</name>
    <name type="synonym">Muraena conger</name>
    <dbReference type="NCBI Taxonomy" id="82655"/>
    <lineage>
        <taxon>Eukaryota</taxon>
        <taxon>Metazoa</taxon>
        <taxon>Chordata</taxon>
        <taxon>Craniata</taxon>
        <taxon>Vertebrata</taxon>
        <taxon>Euteleostomi</taxon>
        <taxon>Actinopterygii</taxon>
        <taxon>Neopterygii</taxon>
        <taxon>Teleostei</taxon>
        <taxon>Anguilliformes</taxon>
        <taxon>Congridae</taxon>
        <taxon>Conger</taxon>
    </lineage>
</organism>
<sequence length="932" mass="101775">MGRRRSDRTVTPLRRSSRLRNINPVPEDTEKMDKVTLEEQSEGDEELSETVATAEMSSIPGQSHPVSPEGSSAREQLEQSGMMSPGYYTVVLNRLKLDEEDFSDVEKEEQEKKEDGEKDPKTKAGRHATSRIPTFQSSSGRKRATGQAVEPAIQPPARVESSNLPVHSRAKGSGSGSTRLTGPGHRETALPLPLARLPISSNDAVLHTTATPLDSPVPSHKRSQSPRLIPTGASDSQQLDPLVISARLPIRAETGPPIPYLLSEAAQDVTVQHESVSRGPPPSKDSSTPPLLEEHMQAGENGQISEGLEEDVEVDVEVVEEEEAEEEEEEEVVVEVEKIEPLEEGEETGESNEGSESESEIKEKEPSQSMNGAELQSGGEKAGEEESMDPDVDFELGEAGLSCRHGANGGNEGPKSTGQEVAPGNQSRSRQVSKPEVGEAEVCSYKPASRREKKSQASTKSCWRCCPFFLFLSILLLLIGGGLHLWRYGTPASMSDVLVQLELGWLQGLWGAQEPCSSDCSFALVESIPEGLVFSDGSQVLPSISQAWTQLLSQADSTVSIAAFYFTLRASDQGLTDQSDLQGQQVFDQLMKLRSQGVKLQIAVNDPQTSPQDTIELKTTGAEIREVNLQSVTGGIIHTKLWVVDNKHVYVGSANMDWRSLSQVKEVGVSVGNCSCLAQDVSRVFGVYWYMGSSEGSSLPPYWPASYSALSSSEHPLNLNLNGVPARVYLSSAPPQLSGYGRTSDLSAILSVISDAQKFIFISVMDYQPFNEFTKPPRFWPAIDSALREAACARGVEVNLLVSCWPHSRGSMFIFLESLLILNQHPLSCNIQVKVFEVDSTAEQLKIPYARVNHAKYMVTDRVAYIGTSNWSENYFTGTAGVGLVVNQTGAEVGKGQETVQSQLQEVFQRDWKSRYAQVLSSEHVNRCGKHR</sequence>
<keyword evidence="3" id="KW-0812">Transmembrane</keyword>
<dbReference type="PANTHER" id="PTHR10185:SF26">
    <property type="entry name" value="PHOSPHOLIPASE D FAMILY, MEMBER 7"/>
    <property type="match status" value="1"/>
</dbReference>
<dbReference type="PANTHER" id="PTHR10185">
    <property type="entry name" value="PHOSPHOLIPASE D - RELATED"/>
    <property type="match status" value="1"/>
</dbReference>
<gene>
    <name evidence="5" type="ORF">COCON_G00046280</name>
</gene>
<dbReference type="AlphaFoldDB" id="A0A9Q1DUP9"/>
<evidence type="ECO:0000256" key="3">
    <source>
        <dbReference type="SAM" id="Phobius"/>
    </source>
</evidence>
<feature type="region of interest" description="Disordered" evidence="2">
    <location>
        <begin position="1"/>
        <end position="81"/>
    </location>
</feature>
<dbReference type="InterPro" id="IPR050874">
    <property type="entry name" value="Diverse_PLD-related"/>
</dbReference>